<evidence type="ECO:0000256" key="1">
    <source>
        <dbReference type="ARBA" id="ARBA00010641"/>
    </source>
</evidence>
<dbReference type="Pfam" id="PF08281">
    <property type="entry name" value="Sigma70_r4_2"/>
    <property type="match status" value="1"/>
</dbReference>
<dbReference type="InterPro" id="IPR000838">
    <property type="entry name" value="RNA_pol_sigma70_ECF_CS"/>
</dbReference>
<dbReference type="PANTHER" id="PTHR43133:SF8">
    <property type="entry name" value="RNA POLYMERASE SIGMA FACTOR HI_1459-RELATED"/>
    <property type="match status" value="1"/>
</dbReference>
<dbReference type="InterPro" id="IPR013249">
    <property type="entry name" value="RNA_pol_sigma70_r4_t2"/>
</dbReference>
<accession>A0ABY9RHS2</accession>
<dbReference type="SUPFAM" id="SSF88946">
    <property type="entry name" value="Sigma2 domain of RNA polymerase sigma factors"/>
    <property type="match status" value="1"/>
</dbReference>
<name>A0ABY9RHS2_9BURK</name>
<dbReference type="Pfam" id="PF04542">
    <property type="entry name" value="Sigma70_r2"/>
    <property type="match status" value="1"/>
</dbReference>
<dbReference type="Gene3D" id="1.10.10.10">
    <property type="entry name" value="Winged helix-like DNA-binding domain superfamily/Winged helix DNA-binding domain"/>
    <property type="match status" value="1"/>
</dbReference>
<evidence type="ECO:0000313" key="10">
    <source>
        <dbReference type="Proteomes" id="UP001181355"/>
    </source>
</evidence>
<keyword evidence="10" id="KW-1185">Reference proteome</keyword>
<feature type="domain" description="RNA polymerase sigma-70 region 2" evidence="7">
    <location>
        <begin position="16"/>
        <end position="79"/>
    </location>
</feature>
<dbReference type="EMBL" id="CP133720">
    <property type="protein sequence ID" value="WMW80214.1"/>
    <property type="molecule type" value="Genomic_DNA"/>
</dbReference>
<dbReference type="Gene3D" id="1.10.1740.10">
    <property type="match status" value="1"/>
</dbReference>
<dbReference type="SUPFAM" id="SSF88659">
    <property type="entry name" value="Sigma3 and sigma4 domains of RNA polymerase sigma factors"/>
    <property type="match status" value="1"/>
</dbReference>
<proteinExistence type="inferred from homology"/>
<keyword evidence="3 6" id="KW-0731">Sigma factor</keyword>
<dbReference type="InterPro" id="IPR014284">
    <property type="entry name" value="RNA_pol_sigma-70_dom"/>
</dbReference>
<evidence type="ECO:0000256" key="4">
    <source>
        <dbReference type="ARBA" id="ARBA00023125"/>
    </source>
</evidence>
<dbReference type="InterPro" id="IPR013324">
    <property type="entry name" value="RNA_pol_sigma_r3/r4-like"/>
</dbReference>
<dbReference type="InterPro" id="IPR036388">
    <property type="entry name" value="WH-like_DNA-bd_sf"/>
</dbReference>
<comment type="similarity">
    <text evidence="1 6">Belongs to the sigma-70 factor family. ECF subfamily.</text>
</comment>
<evidence type="ECO:0000256" key="6">
    <source>
        <dbReference type="RuleBase" id="RU000716"/>
    </source>
</evidence>
<keyword evidence="5 6" id="KW-0804">Transcription</keyword>
<evidence type="ECO:0000256" key="5">
    <source>
        <dbReference type="ARBA" id="ARBA00023163"/>
    </source>
</evidence>
<dbReference type="PROSITE" id="PS01063">
    <property type="entry name" value="SIGMA70_ECF"/>
    <property type="match status" value="1"/>
</dbReference>
<evidence type="ECO:0000256" key="2">
    <source>
        <dbReference type="ARBA" id="ARBA00023015"/>
    </source>
</evidence>
<evidence type="ECO:0000259" key="7">
    <source>
        <dbReference type="Pfam" id="PF04542"/>
    </source>
</evidence>
<evidence type="ECO:0000259" key="8">
    <source>
        <dbReference type="Pfam" id="PF08281"/>
    </source>
</evidence>
<sequence>MHSVQISGDFGAQLAALRPHLLRFAMHKVHDRALAEDLVQDVMVAALEAPSRFKQDSSLCTYLIGILKFKLIDNFRYEKKFISQLDDHDFDESSSIVGRLHHRPTYGISGGSLDSVLDPEQVCELNRSVEKLARALEHLPSRSARALTLFDYLGFDADEICRDLALSRNHLMVILHRARQAIRGAILLG</sequence>
<feature type="domain" description="RNA polymerase sigma factor 70 region 4 type 2" evidence="8">
    <location>
        <begin position="130"/>
        <end position="181"/>
    </location>
</feature>
<gene>
    <name evidence="9" type="ORF">RF679_16400</name>
</gene>
<organism evidence="9 10">
    <name type="scientific">Undibacterium cyanobacteriorum</name>
    <dbReference type="NCBI Taxonomy" id="3073561"/>
    <lineage>
        <taxon>Bacteria</taxon>
        <taxon>Pseudomonadati</taxon>
        <taxon>Pseudomonadota</taxon>
        <taxon>Betaproteobacteria</taxon>
        <taxon>Burkholderiales</taxon>
        <taxon>Oxalobacteraceae</taxon>
        <taxon>Undibacterium</taxon>
    </lineage>
</organism>
<dbReference type="PANTHER" id="PTHR43133">
    <property type="entry name" value="RNA POLYMERASE ECF-TYPE SIGMA FACTO"/>
    <property type="match status" value="1"/>
</dbReference>
<dbReference type="NCBIfam" id="TIGR02937">
    <property type="entry name" value="sigma70-ECF"/>
    <property type="match status" value="1"/>
</dbReference>
<dbReference type="InterPro" id="IPR013325">
    <property type="entry name" value="RNA_pol_sigma_r2"/>
</dbReference>
<evidence type="ECO:0000256" key="3">
    <source>
        <dbReference type="ARBA" id="ARBA00023082"/>
    </source>
</evidence>
<keyword evidence="4 6" id="KW-0238">DNA-binding</keyword>
<evidence type="ECO:0000313" key="9">
    <source>
        <dbReference type="EMBL" id="WMW80214.1"/>
    </source>
</evidence>
<protein>
    <recommendedName>
        <fullName evidence="6">RNA polymerase sigma factor</fullName>
    </recommendedName>
</protein>
<dbReference type="InterPro" id="IPR007627">
    <property type="entry name" value="RNA_pol_sigma70_r2"/>
</dbReference>
<dbReference type="InterPro" id="IPR039425">
    <property type="entry name" value="RNA_pol_sigma-70-like"/>
</dbReference>
<dbReference type="Proteomes" id="UP001181355">
    <property type="component" value="Chromosome"/>
</dbReference>
<dbReference type="RefSeq" id="WP_309481707.1">
    <property type="nucleotide sequence ID" value="NZ_CP133720.1"/>
</dbReference>
<keyword evidence="2 6" id="KW-0805">Transcription regulation</keyword>
<reference evidence="9" key="1">
    <citation type="submission" date="2023-09" db="EMBL/GenBank/DDBJ databases">
        <title>Undibacterium sp. 20NA77.5 isolated from freshwater.</title>
        <authorList>
            <person name="Le V."/>
            <person name="Ko S.-R."/>
            <person name="Ahn C.-Y."/>
            <person name="Oh H.-M."/>
        </authorList>
    </citation>
    <scope>NUCLEOTIDE SEQUENCE</scope>
    <source>
        <strain evidence="9">20NA77.5</strain>
    </source>
</reference>